<evidence type="ECO:0000256" key="2">
    <source>
        <dbReference type="ARBA" id="ARBA00022448"/>
    </source>
</evidence>
<feature type="transmembrane region" description="Helical" evidence="6">
    <location>
        <begin position="232"/>
        <end position="252"/>
    </location>
</feature>
<dbReference type="EMBL" id="PKMI01000047">
    <property type="protein sequence ID" value="RBA11764.1"/>
    <property type="molecule type" value="Genomic_DNA"/>
</dbReference>
<feature type="transmembrane region" description="Helical" evidence="6">
    <location>
        <begin position="169"/>
        <end position="190"/>
    </location>
</feature>
<evidence type="ECO:0000256" key="5">
    <source>
        <dbReference type="ARBA" id="ARBA00023136"/>
    </source>
</evidence>
<keyword evidence="4 6" id="KW-1133">Transmembrane helix</keyword>
<gene>
    <name evidence="7" type="ORF">FPRO05_14246</name>
</gene>
<comment type="caution">
    <text evidence="7">The sequence shown here is derived from an EMBL/GenBank/DDBJ whole genome shotgun (WGS) entry which is preliminary data.</text>
</comment>
<keyword evidence="3 6" id="KW-0812">Transmembrane</keyword>
<feature type="transmembrane region" description="Helical" evidence="6">
    <location>
        <begin position="258"/>
        <end position="278"/>
    </location>
</feature>
<dbReference type="PANTHER" id="PTHR23504">
    <property type="entry name" value="MAJOR FACILITATOR SUPERFAMILY DOMAIN-CONTAINING PROTEIN 10"/>
    <property type="match status" value="1"/>
</dbReference>
<dbReference type="PANTHER" id="PTHR23504:SF39">
    <property type="entry name" value="TRANSPORTER, PUTATIVE (AFU_ORTHOLOGUE AFUA_6G03860)-RELATED"/>
    <property type="match status" value="1"/>
</dbReference>
<evidence type="ECO:0000256" key="3">
    <source>
        <dbReference type="ARBA" id="ARBA00022692"/>
    </source>
</evidence>
<evidence type="ECO:0000256" key="6">
    <source>
        <dbReference type="SAM" id="Phobius"/>
    </source>
</evidence>
<protein>
    <recommendedName>
        <fullName evidence="9">Major facilitator superfamily (MFS) profile domain-containing protein</fullName>
    </recommendedName>
</protein>
<evidence type="ECO:0000256" key="4">
    <source>
        <dbReference type="ARBA" id="ARBA00022989"/>
    </source>
</evidence>
<keyword evidence="5 6" id="KW-0472">Membrane</keyword>
<dbReference type="Gene3D" id="1.20.1250.20">
    <property type="entry name" value="MFS general substrate transporter like domains"/>
    <property type="match status" value="1"/>
</dbReference>
<dbReference type="InterPro" id="IPR036259">
    <property type="entry name" value="MFS_trans_sf"/>
</dbReference>
<name>A0A365MT86_GIBIN</name>
<dbReference type="GO" id="GO:0016020">
    <property type="term" value="C:membrane"/>
    <property type="evidence" value="ECO:0007669"/>
    <property type="project" value="UniProtKB-SubCell"/>
</dbReference>
<evidence type="ECO:0000313" key="8">
    <source>
        <dbReference type="Proteomes" id="UP000251714"/>
    </source>
</evidence>
<comment type="subcellular location">
    <subcellularLocation>
        <location evidence="1">Membrane</location>
        <topology evidence="1">Multi-pass membrane protein</topology>
    </subcellularLocation>
</comment>
<dbReference type="AlphaFoldDB" id="A0A365MT86"/>
<proteinExistence type="predicted"/>
<sequence>MLTSPPVCLCSLPIIKESGNHASIYLPVINSFDSITGPTLGVILVRRMGKEYPYLAPNILSTSLLALSVVVPAWVDKIISCDSKVDPARSTCKDLSRTTILILFTYRVFQLSNISFNSLYPIFAATPPPAGHDLLSSKIGMSLSIAGLANCIFQAFLSQALKVRLGNLGTCQISLLGLGISMLLMPWVGHANSKPSFGLGNGKMWLCIELGVVLILQNLLGSLNGMAQTLSALGRSFGPFVLGGLFSLSINIQLKGEALAWSIFGGLAIWGWVSSLFIRRDGLESDDWLDSEENLAEQEADAA</sequence>
<dbReference type="SUPFAM" id="SSF103473">
    <property type="entry name" value="MFS general substrate transporter"/>
    <property type="match status" value="1"/>
</dbReference>
<evidence type="ECO:0000313" key="7">
    <source>
        <dbReference type="EMBL" id="RBA11764.1"/>
    </source>
</evidence>
<feature type="transmembrane region" description="Helical" evidence="6">
    <location>
        <begin position="139"/>
        <end position="157"/>
    </location>
</feature>
<organism evidence="7 8">
    <name type="scientific">Gibberella intermedia</name>
    <name type="common">Bulb rot disease fungus</name>
    <name type="synonym">Fusarium proliferatum</name>
    <dbReference type="NCBI Taxonomy" id="948311"/>
    <lineage>
        <taxon>Eukaryota</taxon>
        <taxon>Fungi</taxon>
        <taxon>Dikarya</taxon>
        <taxon>Ascomycota</taxon>
        <taxon>Pezizomycotina</taxon>
        <taxon>Sordariomycetes</taxon>
        <taxon>Hypocreomycetidae</taxon>
        <taxon>Hypocreales</taxon>
        <taxon>Nectriaceae</taxon>
        <taxon>Fusarium</taxon>
        <taxon>Fusarium fujikuroi species complex</taxon>
    </lineage>
</organism>
<feature type="transmembrane region" description="Helical" evidence="6">
    <location>
        <begin position="54"/>
        <end position="75"/>
    </location>
</feature>
<reference evidence="7 8" key="1">
    <citation type="submission" date="2017-12" db="EMBL/GenBank/DDBJ databases">
        <title>Genome sequence of the mycotoxigenic crop pathogen Fusarium proliferatum, strain ITEM 2341 from Date Palm.</title>
        <authorList>
            <person name="Almiman B.F."/>
            <person name="Shittu T.A."/>
            <person name="Muthumeenakshi S."/>
            <person name="Baroncelli R."/>
            <person name="Sreenivasaprasada S."/>
        </authorList>
    </citation>
    <scope>NUCLEOTIDE SEQUENCE [LARGE SCALE GENOMIC DNA]</scope>
    <source>
        <strain evidence="7 8">ITEM 2341</strain>
    </source>
</reference>
<accession>A0A365MT86</accession>
<feature type="transmembrane region" description="Helical" evidence="6">
    <location>
        <begin position="202"/>
        <end position="220"/>
    </location>
</feature>
<keyword evidence="2" id="KW-0813">Transport</keyword>
<evidence type="ECO:0008006" key="9">
    <source>
        <dbReference type="Google" id="ProtNLM"/>
    </source>
</evidence>
<evidence type="ECO:0000256" key="1">
    <source>
        <dbReference type="ARBA" id="ARBA00004141"/>
    </source>
</evidence>
<dbReference type="Proteomes" id="UP000251714">
    <property type="component" value="Unassembled WGS sequence"/>
</dbReference>